<sequence>MSLVQYVVVRGDLNWPVGALIAQGCHSCVSAIVSNLSDEKTREYINALDSMHKVVLKAENAEQLSELSKVLTENEIPFYCWTEQPENIKTCLATVPREKSVLSKYFKQFKLFQ</sequence>
<evidence type="ECO:0000313" key="4">
    <source>
        <dbReference type="EMBL" id="RWS29238.1"/>
    </source>
</evidence>
<gene>
    <name evidence="4" type="ORF">B4U80_07037</name>
</gene>
<comment type="catalytic activity">
    <reaction evidence="3">
        <text>an N-acyl-L-alpha-aminoacyl-tRNA + H2O = an N-acyl-L-amino acid + a tRNA + H(+)</text>
        <dbReference type="Rhea" id="RHEA:54448"/>
        <dbReference type="Rhea" id="RHEA-COMP:10123"/>
        <dbReference type="Rhea" id="RHEA-COMP:13883"/>
        <dbReference type="ChEBI" id="CHEBI:15377"/>
        <dbReference type="ChEBI" id="CHEBI:15378"/>
        <dbReference type="ChEBI" id="CHEBI:59874"/>
        <dbReference type="ChEBI" id="CHEBI:78442"/>
        <dbReference type="ChEBI" id="CHEBI:138191"/>
        <dbReference type="EC" id="3.1.1.29"/>
    </reaction>
</comment>
<protein>
    <recommendedName>
        <fullName evidence="1">peptidyl-tRNA hydrolase</fullName>
        <ecNumber evidence="1">3.1.1.29</ecNumber>
    </recommendedName>
</protein>
<dbReference type="EMBL" id="NCKV01001006">
    <property type="protein sequence ID" value="RWS29238.1"/>
    <property type="molecule type" value="Genomic_DNA"/>
</dbReference>
<dbReference type="Pfam" id="PF01981">
    <property type="entry name" value="PTH2"/>
    <property type="match status" value="1"/>
</dbReference>
<dbReference type="InterPro" id="IPR002833">
    <property type="entry name" value="PTH2"/>
</dbReference>
<evidence type="ECO:0000313" key="5">
    <source>
        <dbReference type="Proteomes" id="UP000288716"/>
    </source>
</evidence>
<proteinExistence type="predicted"/>
<organism evidence="4 5">
    <name type="scientific">Leptotrombidium deliense</name>
    <dbReference type="NCBI Taxonomy" id="299467"/>
    <lineage>
        <taxon>Eukaryota</taxon>
        <taxon>Metazoa</taxon>
        <taxon>Ecdysozoa</taxon>
        <taxon>Arthropoda</taxon>
        <taxon>Chelicerata</taxon>
        <taxon>Arachnida</taxon>
        <taxon>Acari</taxon>
        <taxon>Acariformes</taxon>
        <taxon>Trombidiformes</taxon>
        <taxon>Prostigmata</taxon>
        <taxon>Anystina</taxon>
        <taxon>Parasitengona</taxon>
        <taxon>Trombiculoidea</taxon>
        <taxon>Trombiculidae</taxon>
        <taxon>Leptotrombidium</taxon>
    </lineage>
</organism>
<dbReference type="EC" id="3.1.1.29" evidence="1"/>
<dbReference type="PANTHER" id="PTHR46194">
    <property type="entry name" value="PEPTIDYL-TRNA HYDROLASE PTRHD1-RELATED"/>
    <property type="match status" value="1"/>
</dbReference>
<dbReference type="VEuPathDB" id="VectorBase:LDEU002802"/>
<reference evidence="4 5" key="1">
    <citation type="journal article" date="2018" name="Gigascience">
        <title>Genomes of trombidid mites reveal novel predicted allergens and laterally-transferred genes associated with secondary metabolism.</title>
        <authorList>
            <person name="Dong X."/>
            <person name="Chaisiri K."/>
            <person name="Xia D."/>
            <person name="Armstrong S.D."/>
            <person name="Fang Y."/>
            <person name="Donnelly M.J."/>
            <person name="Kadowaki T."/>
            <person name="McGarry J.W."/>
            <person name="Darby A.C."/>
            <person name="Makepeace B.L."/>
        </authorList>
    </citation>
    <scope>NUCLEOTIDE SEQUENCE [LARGE SCALE GENOMIC DNA]</scope>
    <source>
        <strain evidence="4">UoL-UT</strain>
    </source>
</reference>
<keyword evidence="5" id="KW-1185">Reference proteome</keyword>
<dbReference type="Proteomes" id="UP000288716">
    <property type="component" value="Unassembled WGS sequence"/>
</dbReference>
<dbReference type="InterPro" id="IPR042237">
    <property type="entry name" value="PTRHD1"/>
</dbReference>
<evidence type="ECO:0000256" key="1">
    <source>
        <dbReference type="ARBA" id="ARBA00013260"/>
    </source>
</evidence>
<dbReference type="AlphaFoldDB" id="A0A443SNY1"/>
<name>A0A443SNY1_9ACAR</name>
<dbReference type="InterPro" id="IPR023476">
    <property type="entry name" value="Pep_tRNA_hydro_II_dom_sf"/>
</dbReference>
<dbReference type="Gene3D" id="3.40.1490.10">
    <property type="entry name" value="Bit1"/>
    <property type="match status" value="1"/>
</dbReference>
<dbReference type="GO" id="GO:0004045">
    <property type="term" value="F:peptidyl-tRNA hydrolase activity"/>
    <property type="evidence" value="ECO:0007669"/>
    <property type="project" value="UniProtKB-EC"/>
</dbReference>
<keyword evidence="2 4" id="KW-0378">Hydrolase</keyword>
<evidence type="ECO:0000256" key="2">
    <source>
        <dbReference type="ARBA" id="ARBA00022801"/>
    </source>
</evidence>
<dbReference type="SUPFAM" id="SSF102462">
    <property type="entry name" value="Peptidyl-tRNA hydrolase II"/>
    <property type="match status" value="1"/>
</dbReference>
<evidence type="ECO:0000256" key="3">
    <source>
        <dbReference type="ARBA" id="ARBA00048707"/>
    </source>
</evidence>
<dbReference type="PANTHER" id="PTHR46194:SF1">
    <property type="entry name" value="PEPTIDYL-TRNA HYDROLASE PTRHD1-RELATED"/>
    <property type="match status" value="1"/>
</dbReference>
<accession>A0A443SNY1</accession>
<dbReference type="OrthoDB" id="201213at2759"/>
<comment type="caution">
    <text evidence="4">The sequence shown here is derived from an EMBL/GenBank/DDBJ whole genome shotgun (WGS) entry which is preliminary data.</text>
</comment>